<dbReference type="InterPro" id="IPR003820">
    <property type="entry name" value="KdpC"/>
</dbReference>
<sequence>MNRLPAPILRHLAALRALLVLTVICGIAYPLLVTGIAQAAFKDKADGSLIKDAKGQSVGSALLCQEFVDAKGNPLPQYFQPRPSNAILAGSTNDHGCDPAQSGGSNLGTNSDKLKQQVADRQKTMAAFDSVPGHSVTPGQVAVDAVTASASGLDPDISPLNAAQQEHRIAATRGITAAQVEALVKANTGGRDLGLLGESGVNVLQLNLALDAQYPYTGKYR</sequence>
<evidence type="ECO:0000256" key="10">
    <source>
        <dbReference type="ARBA" id="ARBA00023136"/>
    </source>
</evidence>
<keyword evidence="5 11" id="KW-0547">Nucleotide-binding</keyword>
<dbReference type="HAMAP" id="MF_00276">
    <property type="entry name" value="KdpC"/>
    <property type="match status" value="1"/>
</dbReference>
<evidence type="ECO:0000256" key="7">
    <source>
        <dbReference type="ARBA" id="ARBA00022958"/>
    </source>
</evidence>
<organism evidence="13 14">
    <name type="scientific">Actinocrinis puniceicyclus</name>
    <dbReference type="NCBI Taxonomy" id="977794"/>
    <lineage>
        <taxon>Bacteria</taxon>
        <taxon>Bacillati</taxon>
        <taxon>Actinomycetota</taxon>
        <taxon>Actinomycetes</taxon>
        <taxon>Catenulisporales</taxon>
        <taxon>Actinospicaceae</taxon>
        <taxon>Actinocrinis</taxon>
    </lineage>
</organism>
<dbReference type="AlphaFoldDB" id="A0A8J7WJR3"/>
<keyword evidence="3 11" id="KW-0633">Potassium transport</keyword>
<comment type="subunit">
    <text evidence="11">The system is composed of three essential subunits: KdpA, KdpB and KdpC.</text>
</comment>
<evidence type="ECO:0000256" key="4">
    <source>
        <dbReference type="ARBA" id="ARBA00022692"/>
    </source>
</evidence>
<comment type="caution">
    <text evidence="13">The sequence shown here is derived from an EMBL/GenBank/DDBJ whole genome shotgun (WGS) entry which is preliminary data.</text>
</comment>
<keyword evidence="1 11" id="KW-0813">Transport</keyword>
<dbReference type="GO" id="GO:0005524">
    <property type="term" value="F:ATP binding"/>
    <property type="evidence" value="ECO:0007669"/>
    <property type="project" value="UniProtKB-UniRule"/>
</dbReference>
<dbReference type="PANTHER" id="PTHR30042">
    <property type="entry name" value="POTASSIUM-TRANSPORTING ATPASE C CHAIN"/>
    <property type="match status" value="1"/>
</dbReference>
<comment type="function">
    <text evidence="11">Part of the high-affinity ATP-driven potassium transport (or Kdp) system, which catalyzes the hydrolysis of ATP coupled with the electrogenic transport of potassium into the cytoplasm. This subunit acts as a catalytic chaperone that increases the ATP-binding affinity of the ATP-hydrolyzing subunit KdpB by the formation of a transient KdpB/KdpC/ATP ternary complex.</text>
</comment>
<evidence type="ECO:0000256" key="8">
    <source>
        <dbReference type="ARBA" id="ARBA00022989"/>
    </source>
</evidence>
<evidence type="ECO:0000256" key="6">
    <source>
        <dbReference type="ARBA" id="ARBA00022840"/>
    </source>
</evidence>
<evidence type="ECO:0000313" key="14">
    <source>
        <dbReference type="Proteomes" id="UP000677913"/>
    </source>
</evidence>
<protein>
    <recommendedName>
        <fullName evidence="11">Potassium-transporting ATPase KdpC subunit</fullName>
    </recommendedName>
    <alternativeName>
        <fullName evidence="11">ATP phosphohydrolase [potassium-transporting] C chain</fullName>
    </alternativeName>
    <alternativeName>
        <fullName evidence="11">Potassium-binding and translocating subunit C</fullName>
    </alternativeName>
    <alternativeName>
        <fullName evidence="11">Potassium-translocating ATPase C chain</fullName>
    </alternativeName>
</protein>
<evidence type="ECO:0000256" key="12">
    <source>
        <dbReference type="SAM" id="MobiDB-lite"/>
    </source>
</evidence>
<evidence type="ECO:0000256" key="3">
    <source>
        <dbReference type="ARBA" id="ARBA00022538"/>
    </source>
</evidence>
<dbReference type="GO" id="GO:0005886">
    <property type="term" value="C:plasma membrane"/>
    <property type="evidence" value="ECO:0007669"/>
    <property type="project" value="UniProtKB-SubCell"/>
</dbReference>
<evidence type="ECO:0000256" key="2">
    <source>
        <dbReference type="ARBA" id="ARBA00022475"/>
    </source>
</evidence>
<keyword evidence="9 11" id="KW-0406">Ion transport</keyword>
<keyword evidence="2 11" id="KW-1003">Cell membrane</keyword>
<reference evidence="13" key="1">
    <citation type="submission" date="2021-04" db="EMBL/GenBank/DDBJ databases">
        <title>Genome based classification of Actinospica acidithermotolerans sp. nov., an actinobacterium isolated from an Indonesian hot spring.</title>
        <authorList>
            <person name="Kusuma A.B."/>
            <person name="Putra K.E."/>
            <person name="Nafisah S."/>
            <person name="Loh J."/>
            <person name="Nouioui I."/>
            <person name="Goodfellow M."/>
        </authorList>
    </citation>
    <scope>NUCLEOTIDE SEQUENCE</scope>
    <source>
        <strain evidence="13">DSM 45618</strain>
    </source>
</reference>
<feature type="transmembrane region" description="Helical" evidence="11">
    <location>
        <begin position="12"/>
        <end position="32"/>
    </location>
</feature>
<evidence type="ECO:0000256" key="11">
    <source>
        <dbReference type="HAMAP-Rule" id="MF_00276"/>
    </source>
</evidence>
<dbReference type="PANTHER" id="PTHR30042:SF2">
    <property type="entry name" value="POTASSIUM-TRANSPORTING ATPASE KDPC SUBUNIT"/>
    <property type="match status" value="1"/>
</dbReference>
<dbReference type="Pfam" id="PF02669">
    <property type="entry name" value="KdpC"/>
    <property type="match status" value="1"/>
</dbReference>
<comment type="subcellular location">
    <subcellularLocation>
        <location evidence="11">Cell membrane</location>
        <topology evidence="11">Single-pass membrane protein</topology>
    </subcellularLocation>
</comment>
<feature type="region of interest" description="Disordered" evidence="12">
    <location>
        <begin position="89"/>
        <end position="109"/>
    </location>
</feature>
<dbReference type="GO" id="GO:0008556">
    <property type="term" value="F:P-type potassium transmembrane transporter activity"/>
    <property type="evidence" value="ECO:0007669"/>
    <property type="project" value="InterPro"/>
</dbReference>
<gene>
    <name evidence="11 13" type="primary">kdpC</name>
    <name evidence="13" type="ORF">KGA66_10955</name>
</gene>
<evidence type="ECO:0000256" key="1">
    <source>
        <dbReference type="ARBA" id="ARBA00022448"/>
    </source>
</evidence>
<accession>A0A8J7WJR3</accession>
<keyword evidence="4 11" id="KW-0812">Transmembrane</keyword>
<evidence type="ECO:0000313" key="13">
    <source>
        <dbReference type="EMBL" id="MBS2963568.1"/>
    </source>
</evidence>
<proteinExistence type="inferred from homology"/>
<evidence type="ECO:0000256" key="9">
    <source>
        <dbReference type="ARBA" id="ARBA00023065"/>
    </source>
</evidence>
<dbReference type="EMBL" id="JAGSXH010000029">
    <property type="protein sequence ID" value="MBS2963568.1"/>
    <property type="molecule type" value="Genomic_DNA"/>
</dbReference>
<keyword evidence="10 11" id="KW-0472">Membrane</keyword>
<dbReference type="NCBIfam" id="TIGR00681">
    <property type="entry name" value="kdpC"/>
    <property type="match status" value="1"/>
</dbReference>
<dbReference type="RefSeq" id="WP_211467382.1">
    <property type="nucleotide sequence ID" value="NZ_JAGSXH010000029.1"/>
</dbReference>
<keyword evidence="8 11" id="KW-1133">Transmembrane helix</keyword>
<dbReference type="PIRSF" id="PIRSF001296">
    <property type="entry name" value="K_ATPase_KdpC"/>
    <property type="match status" value="1"/>
</dbReference>
<keyword evidence="7 11" id="KW-0630">Potassium</keyword>
<comment type="similarity">
    <text evidence="11">Belongs to the KdpC family.</text>
</comment>
<evidence type="ECO:0000256" key="5">
    <source>
        <dbReference type="ARBA" id="ARBA00022741"/>
    </source>
</evidence>
<keyword evidence="6 11" id="KW-0067">ATP-binding</keyword>
<keyword evidence="14" id="KW-1185">Reference proteome</keyword>
<name>A0A8J7WJR3_9ACTN</name>
<dbReference type="Proteomes" id="UP000677913">
    <property type="component" value="Unassembled WGS sequence"/>
</dbReference>